<dbReference type="CDD" id="cd03886">
    <property type="entry name" value="M20_Acy1"/>
    <property type="match status" value="1"/>
</dbReference>
<dbReference type="AlphaFoldDB" id="A0A0F5PNW1"/>
<dbReference type="Pfam" id="PF01546">
    <property type="entry name" value="Peptidase_M20"/>
    <property type="match status" value="1"/>
</dbReference>
<name>A0A0F5PNW1_9THEO</name>
<dbReference type="InterPro" id="IPR011650">
    <property type="entry name" value="Peptidase_M20_dimer"/>
</dbReference>
<feature type="binding site" evidence="2">
    <location>
        <position position="101"/>
    </location>
    <ligand>
        <name>Mn(2+)</name>
        <dbReference type="ChEBI" id="CHEBI:29035"/>
        <label>2</label>
    </ligand>
</feature>
<dbReference type="NCBIfam" id="TIGR01891">
    <property type="entry name" value="amidohydrolases"/>
    <property type="match status" value="1"/>
</dbReference>
<dbReference type="Proteomes" id="UP000010146">
    <property type="component" value="Unassembled WGS sequence"/>
</dbReference>
<feature type="binding site" evidence="2">
    <location>
        <position position="136"/>
    </location>
    <ligand>
        <name>Mn(2+)</name>
        <dbReference type="ChEBI" id="CHEBI:29035"/>
        <label>2</label>
    </ligand>
</feature>
<reference evidence="4 5" key="1">
    <citation type="submission" date="2008-07" db="EMBL/GenBank/DDBJ databases">
        <authorList>
            <person name="Gonzalez J."/>
            <person name="Sokolova T."/>
            <person name="Ferriera S."/>
            <person name="Johnson J."/>
            <person name="Kravitz S."/>
            <person name="Beeson K."/>
            <person name="Sutton G."/>
            <person name="Rogers Y.-H."/>
            <person name="Friedman R."/>
            <person name="Frazier M."/>
            <person name="Venter J.C."/>
        </authorList>
    </citation>
    <scope>NUCLEOTIDE SEQUENCE [LARGE SCALE GENOMIC DNA]</scope>
    <source>
        <strain evidence="4 5">DSM 12653</strain>
    </source>
</reference>
<dbReference type="Gene3D" id="3.40.630.10">
    <property type="entry name" value="Zn peptidases"/>
    <property type="match status" value="1"/>
</dbReference>
<dbReference type="Pfam" id="PF07687">
    <property type="entry name" value="M20_dimer"/>
    <property type="match status" value="1"/>
</dbReference>
<dbReference type="GO" id="GO:0050118">
    <property type="term" value="F:N-acetyldiaminopimelate deacetylase activity"/>
    <property type="evidence" value="ECO:0007669"/>
    <property type="project" value="UniProtKB-ARBA"/>
</dbReference>
<dbReference type="Gene3D" id="3.30.70.360">
    <property type="match status" value="1"/>
</dbReference>
<comment type="caution">
    <text evidence="4">The sequence shown here is derived from an EMBL/GenBank/DDBJ whole genome shotgun (WGS) entry which is preliminary data.</text>
</comment>
<dbReference type="InterPro" id="IPR002933">
    <property type="entry name" value="Peptidase_M20"/>
</dbReference>
<evidence type="ECO:0000259" key="3">
    <source>
        <dbReference type="Pfam" id="PF07687"/>
    </source>
</evidence>
<reference evidence="4 5" key="2">
    <citation type="journal article" date="2015" name="BMC Genomics">
        <title>Analysis of three genomes within the thermophilic bacterial species Caldanaerobacter subterraneus with a focus on carbon monoxide dehydrogenase evolution and hydrolase diversity.</title>
        <authorList>
            <person name="Sant'Anna F.H."/>
            <person name="Lebedinsky A.V."/>
            <person name="Sokolova T.G."/>
            <person name="Robb F.T."/>
            <person name="Gonzalez J.M."/>
        </authorList>
    </citation>
    <scope>NUCLEOTIDE SEQUENCE [LARGE SCALE GENOMIC DNA]</scope>
    <source>
        <strain evidence="4 5">DSM 12653</strain>
    </source>
</reference>
<dbReference type="SUPFAM" id="SSF53187">
    <property type="entry name" value="Zn-dependent exopeptidases"/>
    <property type="match status" value="1"/>
</dbReference>
<keyword evidence="2" id="KW-0479">Metal-binding</keyword>
<gene>
    <name evidence="4" type="ORF">CDSM653_00614</name>
</gene>
<protein>
    <submittedName>
        <fullName evidence="4">Metal-dependent amidase/aminoacylase/carboxypeptidase</fullName>
    </submittedName>
</protein>
<reference evidence="5" key="3">
    <citation type="submission" date="2015-02" db="EMBL/GenBank/DDBJ databases">
        <title>Genome analysis of three genomes within the thermophilic hydrogenogenic bacterial species Caldanaerobacter subterraneus.</title>
        <authorList>
            <person name="Sant'Anna F.H."/>
            <person name="Lebedinsky A."/>
            <person name="Sokolova T."/>
            <person name="Robb F.T."/>
            <person name="Gonzalez J.M."/>
        </authorList>
    </citation>
    <scope>NUCLEOTIDE SEQUENCE [LARGE SCALE GENOMIC DNA]</scope>
    <source>
        <strain evidence="5">DSM 12653</strain>
    </source>
</reference>
<dbReference type="PANTHER" id="PTHR11014:SF63">
    <property type="entry name" value="METALLOPEPTIDASE, PUTATIVE (AFU_ORTHOLOGUE AFUA_6G09600)-RELATED"/>
    <property type="match status" value="1"/>
</dbReference>
<dbReference type="SUPFAM" id="SSF55031">
    <property type="entry name" value="Bacterial exopeptidase dimerisation domain"/>
    <property type="match status" value="1"/>
</dbReference>
<keyword evidence="4" id="KW-0645">Protease</keyword>
<evidence type="ECO:0000256" key="1">
    <source>
        <dbReference type="ARBA" id="ARBA00022801"/>
    </source>
</evidence>
<evidence type="ECO:0000313" key="4">
    <source>
        <dbReference type="EMBL" id="KKC30357.1"/>
    </source>
</evidence>
<dbReference type="PANTHER" id="PTHR11014">
    <property type="entry name" value="PEPTIDASE M20 FAMILY MEMBER"/>
    <property type="match status" value="1"/>
</dbReference>
<dbReference type="GO" id="GO:0019877">
    <property type="term" value="P:diaminopimelate biosynthetic process"/>
    <property type="evidence" value="ECO:0007669"/>
    <property type="project" value="UniProtKB-ARBA"/>
</dbReference>
<dbReference type="EMBL" id="ABXP02000036">
    <property type="protein sequence ID" value="KKC30357.1"/>
    <property type="molecule type" value="Genomic_DNA"/>
</dbReference>
<keyword evidence="2" id="KW-0464">Manganese</keyword>
<dbReference type="GO" id="GO:0046872">
    <property type="term" value="F:metal ion binding"/>
    <property type="evidence" value="ECO:0007669"/>
    <property type="project" value="UniProtKB-KW"/>
</dbReference>
<feature type="binding site" evidence="2">
    <location>
        <position position="162"/>
    </location>
    <ligand>
        <name>Mn(2+)</name>
        <dbReference type="ChEBI" id="CHEBI:29035"/>
        <label>2</label>
    </ligand>
</feature>
<feature type="domain" description="Peptidase M20 dimerisation" evidence="3">
    <location>
        <begin position="186"/>
        <end position="283"/>
    </location>
</feature>
<evidence type="ECO:0000313" key="5">
    <source>
        <dbReference type="Proteomes" id="UP000010146"/>
    </source>
</evidence>
<dbReference type="InterPro" id="IPR017439">
    <property type="entry name" value="Amidohydrolase"/>
</dbReference>
<evidence type="ECO:0000256" key="2">
    <source>
        <dbReference type="PIRSR" id="PIRSR005962-1"/>
    </source>
</evidence>
<comment type="cofactor">
    <cofactor evidence="2">
        <name>Mn(2+)</name>
        <dbReference type="ChEBI" id="CHEBI:29035"/>
    </cofactor>
    <text evidence="2">The Mn(2+) ion enhances activity.</text>
</comment>
<dbReference type="InterPro" id="IPR036264">
    <property type="entry name" value="Bact_exopeptidase_dim_dom"/>
</dbReference>
<keyword evidence="1" id="KW-0378">Hydrolase</keyword>
<feature type="binding site" evidence="2">
    <location>
        <position position="361"/>
    </location>
    <ligand>
        <name>Mn(2+)</name>
        <dbReference type="ChEBI" id="CHEBI:29035"/>
        <label>2</label>
    </ligand>
</feature>
<dbReference type="PIRSF" id="PIRSF005962">
    <property type="entry name" value="Pept_M20D_amidohydro"/>
    <property type="match status" value="1"/>
</dbReference>
<accession>A0A0F5PNW1</accession>
<organism evidence="4 5">
    <name type="scientific">Caldanaerobacter subterraneus subsp. pacificus DSM 12653</name>
    <dbReference type="NCBI Taxonomy" id="391606"/>
    <lineage>
        <taxon>Bacteria</taxon>
        <taxon>Bacillati</taxon>
        <taxon>Bacillota</taxon>
        <taxon>Clostridia</taxon>
        <taxon>Thermoanaerobacterales</taxon>
        <taxon>Thermoanaerobacteraceae</taxon>
        <taxon>Caldanaerobacter</taxon>
    </lineage>
</organism>
<proteinExistence type="predicted"/>
<sequence length="391" mass="43177">MDMDILKEVEKVEEEIIGIRRKIHMHPELGFEEVKTSELVYEYLKSLGFEVKRLAKTGVVGLLKGEGERTIAIRADMDALPIQEENEVEYASKIPGKMHACGHDVHTAILLGTAKVLSRIKNVKGNVKFIFQPAEETTGGALPMIEEGVLEGPRVDAIIGLHVDPDLEVGQIGITYGKAYASSDMFDVIIKGRSSHGAEPHKGIDALVIAANVISALQTFASRKTSPFTPIVVTIGTIKGGYARNIIADRVEMSGIIRMMEEERREEIVESVEKMCKDIAKAYGGDAEFRRVKGYPLLINNKGFTDLVKKSASMILGEENVLEVSPSMGVEDFAYFLQRVPGTFYKLGCGNKEKGIDKPLHSSRFDVDERCIKVGIAVHVMTVLNYFEGKY</sequence>
<dbReference type="GO" id="GO:0004180">
    <property type="term" value="F:carboxypeptidase activity"/>
    <property type="evidence" value="ECO:0007669"/>
    <property type="project" value="UniProtKB-KW"/>
</dbReference>
<feature type="binding site" evidence="2">
    <location>
        <position position="103"/>
    </location>
    <ligand>
        <name>Mn(2+)</name>
        <dbReference type="ChEBI" id="CHEBI:29035"/>
        <label>2</label>
    </ligand>
</feature>
<keyword evidence="4" id="KW-0121">Carboxypeptidase</keyword>
<dbReference type="FunFam" id="3.30.70.360:FF:000001">
    <property type="entry name" value="N-acetyldiaminopimelate deacetylase"/>
    <property type="match status" value="1"/>
</dbReference>